<name>A0ABY1QPH9_9BURK</name>
<gene>
    <name evidence="1" type="ORF">SAMN06295970_12627</name>
</gene>
<evidence type="ECO:0000313" key="1">
    <source>
        <dbReference type="EMBL" id="SMP77232.1"/>
    </source>
</evidence>
<sequence>MDKHEKSSAWPALDLDAWSGTCATLHRWTQVAGKVRLARTPWLNHCWHVTLYVTAAGLSTSPVPHGDRVFEIEFDFVRHRLEIRISDGSRGGFALEAMSVARFYQSLMEEMSRLGIPVRIAQTPNEVADPIPFAQDDVHCDYDPDYANRFWRVLLQADRVFKQFRARFAGKCSPVHYFWGAPDLAVTRFSGRRAPRHPGGIPNLPDSVTRDAYSHEVSSCGFWPGGGPIPYAAFYAYAYPMPAGYPEAQVEPGEAYYSHELGEFILPYDAVRLAADPDATLLAFLQSTYAAAAGLAAWDRDALEYAADFQAPPPG</sequence>
<dbReference type="EMBL" id="FXUL01000026">
    <property type="protein sequence ID" value="SMP77232.1"/>
    <property type="molecule type" value="Genomic_DNA"/>
</dbReference>
<dbReference type="RefSeq" id="WP_283444894.1">
    <property type="nucleotide sequence ID" value="NZ_FXUL01000026.1"/>
</dbReference>
<evidence type="ECO:0000313" key="2">
    <source>
        <dbReference type="Proteomes" id="UP001158049"/>
    </source>
</evidence>
<dbReference type="Proteomes" id="UP001158049">
    <property type="component" value="Unassembled WGS sequence"/>
</dbReference>
<protein>
    <recommendedName>
        <fullName evidence="3">Ava_C0101 and related proteins</fullName>
    </recommendedName>
</protein>
<reference evidence="1 2" key="1">
    <citation type="submission" date="2017-05" db="EMBL/GenBank/DDBJ databases">
        <authorList>
            <person name="Varghese N."/>
            <person name="Submissions S."/>
        </authorList>
    </citation>
    <scope>NUCLEOTIDE SEQUENCE [LARGE SCALE GENOMIC DNA]</scope>
    <source>
        <strain evidence="1 2">DSM 26001</strain>
    </source>
</reference>
<proteinExistence type="predicted"/>
<organism evidence="1 2">
    <name type="scientific">Noviherbaspirillum suwonense</name>
    <dbReference type="NCBI Taxonomy" id="1224511"/>
    <lineage>
        <taxon>Bacteria</taxon>
        <taxon>Pseudomonadati</taxon>
        <taxon>Pseudomonadota</taxon>
        <taxon>Betaproteobacteria</taxon>
        <taxon>Burkholderiales</taxon>
        <taxon>Oxalobacteraceae</taxon>
        <taxon>Noviherbaspirillum</taxon>
    </lineage>
</organism>
<keyword evidence="2" id="KW-1185">Reference proteome</keyword>
<comment type="caution">
    <text evidence="1">The sequence shown here is derived from an EMBL/GenBank/DDBJ whole genome shotgun (WGS) entry which is preliminary data.</text>
</comment>
<evidence type="ECO:0008006" key="3">
    <source>
        <dbReference type="Google" id="ProtNLM"/>
    </source>
</evidence>
<dbReference type="InterPro" id="IPR046038">
    <property type="entry name" value="DUF5996"/>
</dbReference>
<dbReference type="Pfam" id="PF19459">
    <property type="entry name" value="DUF5996"/>
    <property type="match status" value="1"/>
</dbReference>
<accession>A0ABY1QPH9</accession>